<evidence type="ECO:0000256" key="7">
    <source>
        <dbReference type="ARBA" id="ARBA00022958"/>
    </source>
</evidence>
<feature type="transmembrane region" description="Helical" evidence="13">
    <location>
        <begin position="28"/>
        <end position="45"/>
    </location>
</feature>
<keyword evidence="3" id="KW-0813">Transport</keyword>
<dbReference type="Pfam" id="PF06736">
    <property type="entry name" value="TMEM175"/>
    <property type="match status" value="1"/>
</dbReference>
<comment type="caution">
    <text evidence="14">The sequence shown here is derived from an EMBL/GenBank/DDBJ whole genome shotgun (WGS) entry which is preliminary data.</text>
</comment>
<dbReference type="EMBL" id="MLJW01000329">
    <property type="protein sequence ID" value="OIQ89454.1"/>
    <property type="molecule type" value="Genomic_DNA"/>
</dbReference>
<organism evidence="14">
    <name type="scientific">mine drainage metagenome</name>
    <dbReference type="NCBI Taxonomy" id="410659"/>
    <lineage>
        <taxon>unclassified sequences</taxon>
        <taxon>metagenomes</taxon>
        <taxon>ecological metagenomes</taxon>
    </lineage>
</organism>
<evidence type="ECO:0000256" key="5">
    <source>
        <dbReference type="ARBA" id="ARBA00022692"/>
    </source>
</evidence>
<evidence type="ECO:0000256" key="13">
    <source>
        <dbReference type="SAM" id="Phobius"/>
    </source>
</evidence>
<evidence type="ECO:0000256" key="4">
    <source>
        <dbReference type="ARBA" id="ARBA00022538"/>
    </source>
</evidence>
<reference evidence="14" key="1">
    <citation type="submission" date="2016-10" db="EMBL/GenBank/DDBJ databases">
        <title>Sequence of Gallionella enrichment culture.</title>
        <authorList>
            <person name="Poehlein A."/>
            <person name="Muehling M."/>
            <person name="Daniel R."/>
        </authorList>
    </citation>
    <scope>NUCLEOTIDE SEQUENCE</scope>
</reference>
<evidence type="ECO:0000256" key="9">
    <source>
        <dbReference type="ARBA" id="ARBA00023065"/>
    </source>
</evidence>
<dbReference type="GO" id="GO:0016020">
    <property type="term" value="C:membrane"/>
    <property type="evidence" value="ECO:0007669"/>
    <property type="project" value="UniProtKB-SubCell"/>
</dbReference>
<keyword evidence="4" id="KW-0633">Potassium transport</keyword>
<dbReference type="AlphaFoldDB" id="A0A1J5R0H9"/>
<comment type="similarity">
    <text evidence="2">Belongs to the TMEM175 family.</text>
</comment>
<dbReference type="GO" id="GO:0015252">
    <property type="term" value="F:proton channel activity"/>
    <property type="evidence" value="ECO:0007669"/>
    <property type="project" value="InterPro"/>
</dbReference>
<feature type="transmembrane region" description="Helical" evidence="13">
    <location>
        <begin position="178"/>
        <end position="207"/>
    </location>
</feature>
<evidence type="ECO:0000256" key="2">
    <source>
        <dbReference type="ARBA" id="ARBA00006920"/>
    </source>
</evidence>
<evidence type="ECO:0000256" key="10">
    <source>
        <dbReference type="ARBA" id="ARBA00023136"/>
    </source>
</evidence>
<evidence type="ECO:0000313" key="14">
    <source>
        <dbReference type="EMBL" id="OIQ89454.1"/>
    </source>
</evidence>
<dbReference type="GO" id="GO:0005267">
    <property type="term" value="F:potassium channel activity"/>
    <property type="evidence" value="ECO:0007669"/>
    <property type="project" value="UniProtKB-KW"/>
</dbReference>
<dbReference type="PANTHER" id="PTHR31462:SF5">
    <property type="entry name" value="ENDOSOMAL_LYSOSOMAL PROTON CHANNEL TMEM175"/>
    <property type="match status" value="1"/>
</dbReference>
<feature type="transmembrane region" description="Helical" evidence="13">
    <location>
        <begin position="104"/>
        <end position="122"/>
    </location>
</feature>
<evidence type="ECO:0000256" key="1">
    <source>
        <dbReference type="ARBA" id="ARBA00004141"/>
    </source>
</evidence>
<comment type="subcellular location">
    <subcellularLocation>
        <location evidence="1">Membrane</location>
        <topology evidence="1">Multi-pass membrane protein</topology>
    </subcellularLocation>
</comment>
<protein>
    <recommendedName>
        <fullName evidence="15">DUF1211 domain-containing protein</fullName>
    </recommendedName>
</protein>
<feature type="transmembrane region" description="Helical" evidence="13">
    <location>
        <begin position="128"/>
        <end position="149"/>
    </location>
</feature>
<keyword evidence="6" id="KW-0631">Potassium channel</keyword>
<keyword evidence="8 13" id="KW-1133">Transmembrane helix</keyword>
<evidence type="ECO:0000256" key="11">
    <source>
        <dbReference type="ARBA" id="ARBA00023303"/>
    </source>
</evidence>
<proteinExistence type="inferred from homology"/>
<evidence type="ECO:0000256" key="3">
    <source>
        <dbReference type="ARBA" id="ARBA00022448"/>
    </source>
</evidence>
<sequence length="320" mass="34556">MCGSGAGTWTAVRSSAIVGAMRTSRLEAFSDGVLAIVITIMVLELRVPGFPAGHVATFGDLVDAHLVPVFFSYVLSFVYIAIYWNNHHHLMSTADHVSGPIMWANMHLLFWLSLVPFSTSWLGESRGAAAPAALYGLILLMAGVAYFVLSRMIIRASGTDGTLARAIGRDRKGRVSPVLYALAIGAAFVWTPVLCALYVVVAALWLVPDRRIERLAIAVPRENEWRVPLRPTRRGGDRPPRGVRLAGSRWGRVPRHSSQACRPVRARRPRVRRGMLDDVLGSTPPGQCQVSGIRVALASTAPVAGIAAAAPFNPCFASLS</sequence>
<evidence type="ECO:0000256" key="6">
    <source>
        <dbReference type="ARBA" id="ARBA00022826"/>
    </source>
</evidence>
<evidence type="ECO:0000256" key="12">
    <source>
        <dbReference type="ARBA" id="ARBA00034430"/>
    </source>
</evidence>
<keyword evidence="10 13" id="KW-0472">Membrane</keyword>
<keyword evidence="11" id="KW-0407">Ion channel</keyword>
<dbReference type="PANTHER" id="PTHR31462">
    <property type="entry name" value="ENDOSOMAL/LYSOSOMAL POTASSIUM CHANNEL TMEM175"/>
    <property type="match status" value="1"/>
</dbReference>
<name>A0A1J5R0H9_9ZZZZ</name>
<dbReference type="InterPro" id="IPR010617">
    <property type="entry name" value="TMEM175-like"/>
</dbReference>
<keyword evidence="9" id="KW-0406">Ion transport</keyword>
<keyword evidence="7" id="KW-0630">Potassium</keyword>
<evidence type="ECO:0000256" key="8">
    <source>
        <dbReference type="ARBA" id="ARBA00022989"/>
    </source>
</evidence>
<feature type="transmembrane region" description="Helical" evidence="13">
    <location>
        <begin position="65"/>
        <end position="84"/>
    </location>
</feature>
<comment type="catalytic activity">
    <reaction evidence="12">
        <text>K(+)(in) = K(+)(out)</text>
        <dbReference type="Rhea" id="RHEA:29463"/>
        <dbReference type="ChEBI" id="CHEBI:29103"/>
    </reaction>
</comment>
<gene>
    <name evidence="14" type="ORF">GALL_286340</name>
</gene>
<accession>A0A1J5R0H9</accession>
<evidence type="ECO:0008006" key="15">
    <source>
        <dbReference type="Google" id="ProtNLM"/>
    </source>
</evidence>
<keyword evidence="5 13" id="KW-0812">Transmembrane</keyword>